<dbReference type="SUPFAM" id="SSF142984">
    <property type="entry name" value="Nqo1 middle domain-like"/>
    <property type="match status" value="1"/>
</dbReference>
<dbReference type="AlphaFoldDB" id="A0A537JMG1"/>
<dbReference type="Pfam" id="PF01512">
    <property type="entry name" value="Complex1_51K"/>
    <property type="match status" value="1"/>
</dbReference>
<evidence type="ECO:0000256" key="5">
    <source>
        <dbReference type="ARBA" id="ARBA00023014"/>
    </source>
</evidence>
<keyword evidence="2" id="KW-0004">4Fe-4S</keyword>
<gene>
    <name evidence="7" type="ORF">E6H03_01475</name>
</gene>
<keyword evidence="7" id="KW-0560">Oxidoreductase</keyword>
<dbReference type="PROSITE" id="PS00645">
    <property type="entry name" value="COMPLEX1_51K_2"/>
    <property type="match status" value="1"/>
</dbReference>
<dbReference type="Gene3D" id="3.10.20.600">
    <property type="match status" value="1"/>
</dbReference>
<dbReference type="GO" id="GO:0008137">
    <property type="term" value="F:NADH dehydrogenase (ubiquinone) activity"/>
    <property type="evidence" value="ECO:0007669"/>
    <property type="project" value="InterPro"/>
</dbReference>
<reference evidence="7 8" key="1">
    <citation type="journal article" date="2019" name="Nat. Microbiol.">
        <title>Mediterranean grassland soil C-N compound turnover is dependent on rainfall and depth, and is mediated by genomically divergent microorganisms.</title>
        <authorList>
            <person name="Diamond S."/>
            <person name="Andeer P.F."/>
            <person name="Li Z."/>
            <person name="Crits-Christoph A."/>
            <person name="Burstein D."/>
            <person name="Anantharaman K."/>
            <person name="Lane K.R."/>
            <person name="Thomas B.C."/>
            <person name="Pan C."/>
            <person name="Northen T.R."/>
            <person name="Banfield J.F."/>
        </authorList>
    </citation>
    <scope>NUCLEOTIDE SEQUENCE [LARGE SCALE GENOMIC DNA]</scope>
    <source>
        <strain evidence="7">NP_6</strain>
    </source>
</reference>
<name>A0A537JMG1_9BACT</name>
<evidence type="ECO:0000313" key="8">
    <source>
        <dbReference type="Proteomes" id="UP000318093"/>
    </source>
</evidence>
<comment type="similarity">
    <text evidence="1">Belongs to the complex I 51 kDa subunit family.</text>
</comment>
<dbReference type="InterPro" id="IPR019575">
    <property type="entry name" value="Nuop51_4Fe4S-bd"/>
</dbReference>
<dbReference type="Gene3D" id="6.10.250.1450">
    <property type="match status" value="1"/>
</dbReference>
<dbReference type="FunFam" id="3.40.50.11540:FF:000001">
    <property type="entry name" value="NADH dehydrogenase [ubiquinone] flavoprotein 1, mitochondrial"/>
    <property type="match status" value="1"/>
</dbReference>
<organism evidence="7 8">
    <name type="scientific">Candidatus Segetimicrobium genomatis</name>
    <dbReference type="NCBI Taxonomy" id="2569760"/>
    <lineage>
        <taxon>Bacteria</taxon>
        <taxon>Bacillati</taxon>
        <taxon>Candidatus Sysuimicrobiota</taxon>
        <taxon>Candidatus Sysuimicrobiia</taxon>
        <taxon>Candidatus Sysuimicrobiales</taxon>
        <taxon>Candidatus Segetimicrobiaceae</taxon>
        <taxon>Candidatus Segetimicrobium</taxon>
    </lineage>
</organism>
<dbReference type="EMBL" id="VBAN01000047">
    <property type="protein sequence ID" value="TMI84735.1"/>
    <property type="molecule type" value="Genomic_DNA"/>
</dbReference>
<dbReference type="Gene3D" id="1.20.1440.230">
    <property type="entry name" value="NADH-ubiquinone oxidoreductase 51kDa subunit, iron-sulphur binding domain"/>
    <property type="match status" value="1"/>
</dbReference>
<dbReference type="InterPro" id="IPR011538">
    <property type="entry name" value="Nuo51_FMN-bd"/>
</dbReference>
<proteinExistence type="inferred from homology"/>
<evidence type="ECO:0000256" key="4">
    <source>
        <dbReference type="ARBA" id="ARBA00023004"/>
    </source>
</evidence>
<dbReference type="EC" id="1.6.5.11" evidence="7"/>
<sequence length="358" mass="39148">MAGPLLTRHFGRPGRERIDAYLETGGYQAATTVLRDLAPDAVTEIVEAAGLRGRGGAGFPTARKWKLTPKREGEARYLVVNGDESEPGTFKDRTLIEQDPHQLLEGILIAAFANQVHRAYIYLRGEFFLGYERLSRALAEARARGYFGANILGSGFDLEVVIHRGAGAYICGEETALLESLEGKRGFPRPKPPYYPAVKGLYSQPTVLNNVETLCHLSHIITLGPERYRAYGPPVLYSVSGHVVIPGVKELPIGTPCREIIFKHAGGLRPGRSVKALFPGGSSSAIITPEFLDTPADFEPLAKIGSMLGSSAIIVMDDTTCIPAVIRRTVEFYRDESCGKCTPCREGTIWLSQIFDRI</sequence>
<comment type="caution">
    <text evidence="7">The sequence shown here is derived from an EMBL/GenBank/DDBJ whole genome shotgun (WGS) entry which is preliminary data.</text>
</comment>
<dbReference type="SUPFAM" id="SSF140490">
    <property type="entry name" value="Nqo1C-terminal domain-like"/>
    <property type="match status" value="1"/>
</dbReference>
<dbReference type="GO" id="GO:0010181">
    <property type="term" value="F:FMN binding"/>
    <property type="evidence" value="ECO:0007669"/>
    <property type="project" value="InterPro"/>
</dbReference>
<dbReference type="InterPro" id="IPR001949">
    <property type="entry name" value="NADH-UbQ_OxRdtase_51kDa_CS"/>
</dbReference>
<dbReference type="GO" id="GO:0051539">
    <property type="term" value="F:4 iron, 4 sulfur cluster binding"/>
    <property type="evidence" value="ECO:0007669"/>
    <property type="project" value="UniProtKB-KW"/>
</dbReference>
<keyword evidence="5" id="KW-0411">Iron-sulfur</keyword>
<evidence type="ECO:0000256" key="3">
    <source>
        <dbReference type="ARBA" id="ARBA00022723"/>
    </source>
</evidence>
<evidence type="ECO:0000259" key="6">
    <source>
        <dbReference type="SMART" id="SM00928"/>
    </source>
</evidence>
<dbReference type="PANTHER" id="PTHR43578:SF3">
    <property type="entry name" value="NADH-QUINONE OXIDOREDUCTASE SUBUNIT F"/>
    <property type="match status" value="1"/>
</dbReference>
<dbReference type="InterPro" id="IPR037225">
    <property type="entry name" value="Nuo51_FMN-bd_sf"/>
</dbReference>
<dbReference type="PANTHER" id="PTHR43578">
    <property type="entry name" value="NADH-QUINONE OXIDOREDUCTASE SUBUNIT F"/>
    <property type="match status" value="1"/>
</dbReference>
<keyword evidence="4" id="KW-0408">Iron</keyword>
<dbReference type="SMART" id="SM00928">
    <property type="entry name" value="NADH_4Fe-4S"/>
    <property type="match status" value="1"/>
</dbReference>
<feature type="domain" description="NADH-ubiquinone oxidoreductase 51kDa subunit iron-sulphur binding" evidence="6">
    <location>
        <begin position="323"/>
        <end position="358"/>
    </location>
</feature>
<keyword evidence="3" id="KW-0479">Metal-binding</keyword>
<dbReference type="Pfam" id="PF10589">
    <property type="entry name" value="NADH_4Fe-4S"/>
    <property type="match status" value="1"/>
</dbReference>
<dbReference type="PROSITE" id="PS00644">
    <property type="entry name" value="COMPLEX1_51K_1"/>
    <property type="match status" value="1"/>
</dbReference>
<dbReference type="GO" id="GO:0046872">
    <property type="term" value="F:metal ion binding"/>
    <property type="evidence" value="ECO:0007669"/>
    <property type="project" value="UniProtKB-KW"/>
</dbReference>
<feature type="non-terminal residue" evidence="7">
    <location>
        <position position="358"/>
    </location>
</feature>
<dbReference type="GO" id="GO:0016491">
    <property type="term" value="F:oxidoreductase activity"/>
    <property type="evidence" value="ECO:0007669"/>
    <property type="project" value="UniProtKB-KW"/>
</dbReference>
<evidence type="ECO:0000256" key="1">
    <source>
        <dbReference type="ARBA" id="ARBA00007523"/>
    </source>
</evidence>
<dbReference type="Gene3D" id="3.40.50.11540">
    <property type="entry name" value="NADH-ubiquinone oxidoreductase 51kDa subunit"/>
    <property type="match status" value="1"/>
</dbReference>
<dbReference type="InterPro" id="IPR037207">
    <property type="entry name" value="Nuop51_4Fe4S-bd_sf"/>
</dbReference>
<dbReference type="SUPFAM" id="SSF142019">
    <property type="entry name" value="Nqo1 FMN-binding domain-like"/>
    <property type="match status" value="1"/>
</dbReference>
<evidence type="ECO:0000313" key="7">
    <source>
        <dbReference type="EMBL" id="TMI84735.1"/>
    </source>
</evidence>
<protein>
    <submittedName>
        <fullName evidence="7">NADH-quinone oxidoreductase subunit F</fullName>
        <ecNumber evidence="7">1.6.5.11</ecNumber>
    </submittedName>
</protein>
<accession>A0A537JMG1</accession>
<evidence type="ECO:0000256" key="2">
    <source>
        <dbReference type="ARBA" id="ARBA00022485"/>
    </source>
</evidence>
<dbReference type="Proteomes" id="UP000318093">
    <property type="component" value="Unassembled WGS sequence"/>
</dbReference>